<dbReference type="InterPro" id="IPR023827">
    <property type="entry name" value="Peptidase_S8_Asp-AS"/>
</dbReference>
<dbReference type="SUPFAM" id="SSF52743">
    <property type="entry name" value="Subtilisin-like"/>
    <property type="match status" value="1"/>
</dbReference>
<feature type="active site" description="Charge relay system" evidence="5">
    <location>
        <position position="198"/>
    </location>
</feature>
<dbReference type="PANTHER" id="PTHR43806:SF11">
    <property type="entry name" value="CEREVISIN-RELATED"/>
    <property type="match status" value="1"/>
</dbReference>
<comment type="caution">
    <text evidence="9">The sequence shown here is derived from an EMBL/GenBank/DDBJ whole genome shotgun (WGS) entry which is preliminary data.</text>
</comment>
<keyword evidence="7" id="KW-0732">Signal</keyword>
<proteinExistence type="inferred from homology"/>
<accession>A0A9N9CTA4</accession>
<dbReference type="InterPro" id="IPR023828">
    <property type="entry name" value="Peptidase_S8_Ser-AS"/>
</dbReference>
<protein>
    <submittedName>
        <fullName evidence="9">7226_t:CDS:1</fullName>
    </submittedName>
</protein>
<keyword evidence="4 5" id="KW-0720">Serine protease</keyword>
<evidence type="ECO:0000313" key="10">
    <source>
        <dbReference type="Proteomes" id="UP000789570"/>
    </source>
</evidence>
<feature type="active site" description="Charge relay system" evidence="5">
    <location>
        <position position="388"/>
    </location>
</feature>
<dbReference type="FunFam" id="3.40.50.200:FF:000014">
    <property type="entry name" value="Proteinase K"/>
    <property type="match status" value="1"/>
</dbReference>
<keyword evidence="10" id="KW-1185">Reference proteome</keyword>
<dbReference type="InterPro" id="IPR015500">
    <property type="entry name" value="Peptidase_S8_subtilisin-rel"/>
</dbReference>
<comment type="similarity">
    <text evidence="1 5 6">Belongs to the peptidase S8 family.</text>
</comment>
<evidence type="ECO:0000256" key="2">
    <source>
        <dbReference type="ARBA" id="ARBA00022670"/>
    </source>
</evidence>
<feature type="signal peptide" evidence="7">
    <location>
        <begin position="1"/>
        <end position="21"/>
    </location>
</feature>
<evidence type="ECO:0000256" key="5">
    <source>
        <dbReference type="PROSITE-ProRule" id="PRU01240"/>
    </source>
</evidence>
<dbReference type="PROSITE" id="PS00136">
    <property type="entry name" value="SUBTILASE_ASP"/>
    <property type="match status" value="1"/>
</dbReference>
<dbReference type="PROSITE" id="PS00137">
    <property type="entry name" value="SUBTILASE_HIS"/>
    <property type="match status" value="1"/>
</dbReference>
<dbReference type="OrthoDB" id="206201at2759"/>
<dbReference type="Proteomes" id="UP000789570">
    <property type="component" value="Unassembled WGS sequence"/>
</dbReference>
<dbReference type="Gene3D" id="3.40.50.200">
    <property type="entry name" value="Peptidase S8/S53 domain"/>
    <property type="match status" value="1"/>
</dbReference>
<feature type="domain" description="Peptidase S8/S53" evidence="8">
    <location>
        <begin position="191"/>
        <end position="423"/>
    </location>
</feature>
<dbReference type="InterPro" id="IPR036852">
    <property type="entry name" value="Peptidase_S8/S53_dom_sf"/>
</dbReference>
<dbReference type="GO" id="GO:0004252">
    <property type="term" value="F:serine-type endopeptidase activity"/>
    <property type="evidence" value="ECO:0007669"/>
    <property type="project" value="UniProtKB-UniRule"/>
</dbReference>
<gene>
    <name evidence="9" type="ORF">FCALED_LOCUS9229</name>
</gene>
<evidence type="ECO:0000256" key="6">
    <source>
        <dbReference type="RuleBase" id="RU003355"/>
    </source>
</evidence>
<feature type="chain" id="PRO_5040214480" evidence="7">
    <location>
        <begin position="22"/>
        <end position="447"/>
    </location>
</feature>
<dbReference type="InterPro" id="IPR022398">
    <property type="entry name" value="Peptidase_S8_His-AS"/>
</dbReference>
<evidence type="ECO:0000256" key="7">
    <source>
        <dbReference type="SAM" id="SignalP"/>
    </source>
</evidence>
<organism evidence="9 10">
    <name type="scientific">Funneliformis caledonium</name>
    <dbReference type="NCBI Taxonomy" id="1117310"/>
    <lineage>
        <taxon>Eukaryota</taxon>
        <taxon>Fungi</taxon>
        <taxon>Fungi incertae sedis</taxon>
        <taxon>Mucoromycota</taxon>
        <taxon>Glomeromycotina</taxon>
        <taxon>Glomeromycetes</taxon>
        <taxon>Glomerales</taxon>
        <taxon>Glomeraceae</taxon>
        <taxon>Funneliformis</taxon>
    </lineage>
</organism>
<dbReference type="InterPro" id="IPR050131">
    <property type="entry name" value="Peptidase_S8_subtilisin-like"/>
</dbReference>
<evidence type="ECO:0000256" key="1">
    <source>
        <dbReference type="ARBA" id="ARBA00011073"/>
    </source>
</evidence>
<sequence length="447" mass="48451">MFFKLFSFIALIAFFVTLAASAPAKTCPFSPEDLKDGSKLKTFIVTLKSPSDPNEAAKVEKEHFDILKECGDKSIINILGEIVDGLIELLPVFKKDVKKILNFTTKGLIIYSGRFTQNFVDKHLSKLEEILIIQEDIKYILGDDVFKKIDKVGLPTLQSGDKTSVINLDRVDERKFPLDGKYQSPEGQCQGANVYILDTGINTLNLDFGGRAKFAAAFCDGCKKVDDNGHGTIVAGIVGGKKFGIAKLVRLFAVKVLDSEGSGFMSDLLLAIQFVTQKHLESENKKTIINMSLGFGKLVPQVDQVIKNAHKQGIITVVSAGNDDRNACEVSPAATKEAITVGATELKSDEKTSFSNFGKCVDIFAPGRDIESDLHFLPVGSQTASGTSFSAPHVAGAVACIIANEDLNPEEAAEKLYKLSTKNTVEGISSDTPNRFLFVKGSGPVKR</sequence>
<evidence type="ECO:0000256" key="3">
    <source>
        <dbReference type="ARBA" id="ARBA00022801"/>
    </source>
</evidence>
<keyword evidence="2 5" id="KW-0645">Protease</keyword>
<dbReference type="InterPro" id="IPR034193">
    <property type="entry name" value="PCSK9_ProteinaseK-like"/>
</dbReference>
<dbReference type="InterPro" id="IPR000209">
    <property type="entry name" value="Peptidase_S8/S53_dom"/>
</dbReference>
<evidence type="ECO:0000259" key="8">
    <source>
        <dbReference type="Pfam" id="PF00082"/>
    </source>
</evidence>
<dbReference type="EMBL" id="CAJVPQ010002976">
    <property type="protein sequence ID" value="CAG8614324.1"/>
    <property type="molecule type" value="Genomic_DNA"/>
</dbReference>
<dbReference type="CDD" id="cd04077">
    <property type="entry name" value="Peptidases_S8_PCSK9_ProteinaseK_like"/>
    <property type="match status" value="1"/>
</dbReference>
<feature type="active site" description="Charge relay system" evidence="5">
    <location>
        <position position="230"/>
    </location>
</feature>
<dbReference type="AlphaFoldDB" id="A0A9N9CTA4"/>
<dbReference type="GO" id="GO:0006508">
    <property type="term" value="P:proteolysis"/>
    <property type="evidence" value="ECO:0007669"/>
    <property type="project" value="UniProtKB-KW"/>
</dbReference>
<evidence type="ECO:0000256" key="4">
    <source>
        <dbReference type="ARBA" id="ARBA00022825"/>
    </source>
</evidence>
<dbReference type="PROSITE" id="PS00138">
    <property type="entry name" value="SUBTILASE_SER"/>
    <property type="match status" value="1"/>
</dbReference>
<dbReference type="PROSITE" id="PS51892">
    <property type="entry name" value="SUBTILASE"/>
    <property type="match status" value="1"/>
</dbReference>
<dbReference type="Pfam" id="PF00082">
    <property type="entry name" value="Peptidase_S8"/>
    <property type="match status" value="1"/>
</dbReference>
<keyword evidence="3 5" id="KW-0378">Hydrolase</keyword>
<dbReference type="GO" id="GO:0005615">
    <property type="term" value="C:extracellular space"/>
    <property type="evidence" value="ECO:0007669"/>
    <property type="project" value="TreeGrafter"/>
</dbReference>
<dbReference type="PRINTS" id="PR00723">
    <property type="entry name" value="SUBTILISIN"/>
</dbReference>
<evidence type="ECO:0000313" key="9">
    <source>
        <dbReference type="EMBL" id="CAG8614324.1"/>
    </source>
</evidence>
<reference evidence="9" key="1">
    <citation type="submission" date="2021-06" db="EMBL/GenBank/DDBJ databases">
        <authorList>
            <person name="Kallberg Y."/>
            <person name="Tangrot J."/>
            <person name="Rosling A."/>
        </authorList>
    </citation>
    <scope>NUCLEOTIDE SEQUENCE</scope>
    <source>
        <strain evidence="9">UK204</strain>
    </source>
</reference>
<name>A0A9N9CTA4_9GLOM</name>
<dbReference type="PANTHER" id="PTHR43806">
    <property type="entry name" value="PEPTIDASE S8"/>
    <property type="match status" value="1"/>
</dbReference>